<dbReference type="GO" id="GO:0071111">
    <property type="term" value="F:cyclic-guanylate-specific phosphodiesterase activity"/>
    <property type="evidence" value="ECO:0007669"/>
    <property type="project" value="InterPro"/>
</dbReference>
<dbReference type="SUPFAM" id="SSF141868">
    <property type="entry name" value="EAL domain-like"/>
    <property type="match status" value="1"/>
</dbReference>
<dbReference type="Gene3D" id="3.20.20.450">
    <property type="entry name" value="EAL domain"/>
    <property type="match status" value="1"/>
</dbReference>
<dbReference type="STRING" id="155865.SAMN05216515_11042"/>
<dbReference type="InterPro" id="IPR043128">
    <property type="entry name" value="Rev_trsase/Diguanyl_cyclase"/>
</dbReference>
<dbReference type="CDD" id="cd01948">
    <property type="entry name" value="EAL"/>
    <property type="match status" value="1"/>
</dbReference>
<dbReference type="InterPro" id="IPR001633">
    <property type="entry name" value="EAL_dom"/>
</dbReference>
<dbReference type="NCBIfam" id="TIGR00254">
    <property type="entry name" value="GGDEF"/>
    <property type="match status" value="1"/>
</dbReference>
<evidence type="ECO:0000259" key="2">
    <source>
        <dbReference type="PROSITE" id="PS50883"/>
    </source>
</evidence>
<protein>
    <submittedName>
        <fullName evidence="4">Diguanylate cyclase (GGDEF) domain-containing protein</fullName>
    </submittedName>
</protein>
<dbReference type="EMBL" id="FPBT01000009">
    <property type="protein sequence ID" value="SFU51897.1"/>
    <property type="molecule type" value="Genomic_DNA"/>
</dbReference>
<evidence type="ECO:0000256" key="1">
    <source>
        <dbReference type="SAM" id="MobiDB-lite"/>
    </source>
</evidence>
<evidence type="ECO:0000313" key="5">
    <source>
        <dbReference type="Proteomes" id="UP000198817"/>
    </source>
</evidence>
<dbReference type="PANTHER" id="PTHR33121">
    <property type="entry name" value="CYCLIC DI-GMP PHOSPHODIESTERASE PDEF"/>
    <property type="match status" value="1"/>
</dbReference>
<reference evidence="4 5" key="1">
    <citation type="submission" date="2016-10" db="EMBL/GenBank/DDBJ databases">
        <authorList>
            <person name="de Groot N.N."/>
        </authorList>
    </citation>
    <scope>NUCLEOTIDE SEQUENCE [LARGE SCALE GENOMIC DNA]</scope>
    <source>
        <strain evidence="4 5">KHGC13</strain>
    </source>
</reference>
<dbReference type="Pfam" id="PF00563">
    <property type="entry name" value="EAL"/>
    <property type="match status" value="1"/>
</dbReference>
<dbReference type="InterPro" id="IPR029787">
    <property type="entry name" value="Nucleotide_cyclase"/>
</dbReference>
<organism evidence="4 5">
    <name type="scientific">Eubacterium pyruvativorans</name>
    <dbReference type="NCBI Taxonomy" id="155865"/>
    <lineage>
        <taxon>Bacteria</taxon>
        <taxon>Bacillati</taxon>
        <taxon>Bacillota</taxon>
        <taxon>Clostridia</taxon>
        <taxon>Eubacteriales</taxon>
        <taxon>Eubacteriaceae</taxon>
        <taxon>Eubacterium</taxon>
    </lineage>
</organism>
<dbReference type="RefSeq" id="WP_090470978.1">
    <property type="nucleotide sequence ID" value="NZ_FOWF01000010.1"/>
</dbReference>
<feature type="domain" description="GGDEF" evidence="3">
    <location>
        <begin position="161"/>
        <end position="293"/>
    </location>
</feature>
<dbReference type="PROSITE" id="PS50887">
    <property type="entry name" value="GGDEF"/>
    <property type="match status" value="1"/>
</dbReference>
<dbReference type="SMART" id="SM00267">
    <property type="entry name" value="GGDEF"/>
    <property type="match status" value="1"/>
</dbReference>
<dbReference type="Gene3D" id="3.30.70.270">
    <property type="match status" value="1"/>
</dbReference>
<dbReference type="PROSITE" id="PS50883">
    <property type="entry name" value="EAL"/>
    <property type="match status" value="1"/>
</dbReference>
<accession>A0A1I7GTX8</accession>
<feature type="region of interest" description="Disordered" evidence="1">
    <location>
        <begin position="826"/>
        <end position="864"/>
    </location>
</feature>
<dbReference type="Pfam" id="PF00990">
    <property type="entry name" value="GGDEF"/>
    <property type="match status" value="1"/>
</dbReference>
<sequence>MNDSALANLIEAAENIPYGFVAVKSIEQGSDMIALNGEFSKICGYASKEELMAASGGVYMNIVYSDDLRSVLGEVERSGSIRGHHSCRLITKQGGLVKVEITGVELKDPVYGKVHTLYVTPAEDWDYGDTYDHLTGLYSRTHLIHWVEEQQQNNERQFRDMPWEVIYLNVVGFREYNEIYGYDAGDAFLKRFAGLVRKTFQSDYVARAYADQFLVFCSDGNIGEKIEKLRADAADIDERFPTRIEAGHYDWNDQNITPEMAANRANLAFESVRGEMDTAGEYTGEQAKELERKLYIQNHIDTALEKGWITVYLQPVIRTLTGKVTSFEALSRWNDPKYGLIPPGLFVPALEEKDISYKLARFVIDEVAGMIARFERDTGSRSLPVSLNLSRKDFIQFDPFTELEAAVERHHIRRNQVSVEITETTVMDNPEKIRKEIIRFHNAGYQVWMDDFGASYSSLNVLKDFEFDEIKLDRVFISRLNEKSRCIVRNMVNMAKEMGIRILCEGVETKEQAEFLLDLGCERIQGFYYSRPLPYEELMPYLKQSGTNPESVSERILYDRIADVKFDESSSWLFAVHRGENLEIVYRSPRLRKEAECRNMEELFLQGEMPRSDSDFSLRMRMAIDSAVLTGRKEILNYYWNGVYYSVSARMLFSVNGVSFCKVEIRDTTVISKQLLLANADPVVQCVMNVYDSVYRLDLDTMKVEVLASDFIYEKTGEIWGLNAANVATYIQEEDRERFLRWFNPHKIRTYFHNASKRQCVSAFRVVNGRSVHWEEFRMIRMGREGQVLLFLTPAVTPAFGHYLALQDEYESQMGELPERKVSEWKKPAADHPPVPARNAALTASAPGGKSGGSVPKNCSARSGFSEKSSMWSGSWMWNITGSCPSGRTGAGEIPGSAVTKSGDRIPPAWNVLPQRRFEAGPRYPSLRPTDRISLPSSPAISF</sequence>
<feature type="region of interest" description="Disordered" evidence="1">
    <location>
        <begin position="887"/>
        <end position="943"/>
    </location>
</feature>
<evidence type="ECO:0000313" key="4">
    <source>
        <dbReference type="EMBL" id="SFU51897.1"/>
    </source>
</evidence>
<dbReference type="Proteomes" id="UP000198817">
    <property type="component" value="Unassembled WGS sequence"/>
</dbReference>
<evidence type="ECO:0000259" key="3">
    <source>
        <dbReference type="PROSITE" id="PS50887"/>
    </source>
</evidence>
<dbReference type="InterPro" id="IPR050706">
    <property type="entry name" value="Cyclic-di-GMP_PDE-like"/>
</dbReference>
<dbReference type="InterPro" id="IPR000160">
    <property type="entry name" value="GGDEF_dom"/>
</dbReference>
<dbReference type="SUPFAM" id="SSF55073">
    <property type="entry name" value="Nucleotide cyclase"/>
    <property type="match status" value="1"/>
</dbReference>
<gene>
    <name evidence="4" type="ORF">SAMN05216508_10942</name>
</gene>
<dbReference type="CDD" id="cd01949">
    <property type="entry name" value="GGDEF"/>
    <property type="match status" value="1"/>
</dbReference>
<dbReference type="PANTHER" id="PTHR33121:SF71">
    <property type="entry name" value="OXYGEN SENSOR PROTEIN DOSP"/>
    <property type="match status" value="1"/>
</dbReference>
<feature type="domain" description="EAL" evidence="2">
    <location>
        <begin position="293"/>
        <end position="546"/>
    </location>
</feature>
<keyword evidence="5" id="KW-1185">Reference proteome</keyword>
<dbReference type="InterPro" id="IPR035919">
    <property type="entry name" value="EAL_sf"/>
</dbReference>
<name>A0A1I7GTX8_9FIRM</name>
<dbReference type="SMART" id="SM00052">
    <property type="entry name" value="EAL"/>
    <property type="match status" value="1"/>
</dbReference>
<proteinExistence type="predicted"/>
<dbReference type="AlphaFoldDB" id="A0A1I7GTX8"/>